<evidence type="ECO:0000259" key="1">
    <source>
        <dbReference type="PROSITE" id="PS50097"/>
    </source>
</evidence>
<dbReference type="EMBL" id="ML986486">
    <property type="protein sequence ID" value="KAF2279790.1"/>
    <property type="molecule type" value="Genomic_DNA"/>
</dbReference>
<dbReference type="Pfam" id="PF00651">
    <property type="entry name" value="BTB"/>
    <property type="match status" value="1"/>
</dbReference>
<evidence type="ECO:0000313" key="2">
    <source>
        <dbReference type="EMBL" id="KAF2279790.1"/>
    </source>
</evidence>
<keyword evidence="3" id="KW-1185">Reference proteome</keyword>
<protein>
    <recommendedName>
        <fullName evidence="1">BTB domain-containing protein</fullName>
    </recommendedName>
</protein>
<dbReference type="SUPFAM" id="SSF54695">
    <property type="entry name" value="POZ domain"/>
    <property type="match status" value="1"/>
</dbReference>
<feature type="non-terminal residue" evidence="2">
    <location>
        <position position="1"/>
    </location>
</feature>
<dbReference type="PANTHER" id="PTHR47843">
    <property type="entry name" value="BTB DOMAIN-CONTAINING PROTEIN-RELATED"/>
    <property type="match status" value="1"/>
</dbReference>
<dbReference type="CDD" id="cd18186">
    <property type="entry name" value="BTB_POZ_ZBTB_KLHL-like"/>
    <property type="match status" value="1"/>
</dbReference>
<dbReference type="Proteomes" id="UP000800097">
    <property type="component" value="Unassembled WGS sequence"/>
</dbReference>
<proteinExistence type="predicted"/>
<organism evidence="2 3">
    <name type="scientific">Westerdykella ornata</name>
    <dbReference type="NCBI Taxonomy" id="318751"/>
    <lineage>
        <taxon>Eukaryota</taxon>
        <taxon>Fungi</taxon>
        <taxon>Dikarya</taxon>
        <taxon>Ascomycota</taxon>
        <taxon>Pezizomycotina</taxon>
        <taxon>Dothideomycetes</taxon>
        <taxon>Pleosporomycetidae</taxon>
        <taxon>Pleosporales</taxon>
        <taxon>Sporormiaceae</taxon>
        <taxon>Westerdykella</taxon>
    </lineage>
</organism>
<sequence length="256" mass="29065">GSLRASGEYSDLIITCGSEHFKVHKAIVCTRSGFFACALRFPGKESQENKIDLPEDEPHIIELMLQYIYEGDYGPLCGHVQNPSPPSNASPKSFFPHTCDYVPAGKVYCDEGRLCPHHDCTFNCGRGSFSCRNFICRKCHPTRDTPGSFLIHSKMYEVGERYDVFQLKELARKRFEIACRLHWSEPHFFEAAYFVFTATPENDVGLRDIVCSTICDHLSLTNETAFEELKEDVEGLGYALFQHLMKRGQEGGWLSK</sequence>
<reference evidence="2" key="1">
    <citation type="journal article" date="2020" name="Stud. Mycol.">
        <title>101 Dothideomycetes genomes: a test case for predicting lifestyles and emergence of pathogens.</title>
        <authorList>
            <person name="Haridas S."/>
            <person name="Albert R."/>
            <person name="Binder M."/>
            <person name="Bloem J."/>
            <person name="Labutti K."/>
            <person name="Salamov A."/>
            <person name="Andreopoulos B."/>
            <person name="Baker S."/>
            <person name="Barry K."/>
            <person name="Bills G."/>
            <person name="Bluhm B."/>
            <person name="Cannon C."/>
            <person name="Castanera R."/>
            <person name="Culley D."/>
            <person name="Daum C."/>
            <person name="Ezra D."/>
            <person name="Gonzalez J."/>
            <person name="Henrissat B."/>
            <person name="Kuo A."/>
            <person name="Liang C."/>
            <person name="Lipzen A."/>
            <person name="Lutzoni F."/>
            <person name="Magnuson J."/>
            <person name="Mondo S."/>
            <person name="Nolan M."/>
            <person name="Ohm R."/>
            <person name="Pangilinan J."/>
            <person name="Park H.-J."/>
            <person name="Ramirez L."/>
            <person name="Alfaro M."/>
            <person name="Sun H."/>
            <person name="Tritt A."/>
            <person name="Yoshinaga Y."/>
            <person name="Zwiers L.-H."/>
            <person name="Turgeon B."/>
            <person name="Goodwin S."/>
            <person name="Spatafora J."/>
            <person name="Crous P."/>
            <person name="Grigoriev I."/>
        </authorList>
    </citation>
    <scope>NUCLEOTIDE SEQUENCE</scope>
    <source>
        <strain evidence="2">CBS 379.55</strain>
    </source>
</reference>
<dbReference type="RefSeq" id="XP_033657329.1">
    <property type="nucleotide sequence ID" value="XM_033795287.1"/>
</dbReference>
<dbReference type="PROSITE" id="PS50097">
    <property type="entry name" value="BTB"/>
    <property type="match status" value="1"/>
</dbReference>
<feature type="domain" description="BTB" evidence="1">
    <location>
        <begin position="10"/>
        <end position="72"/>
    </location>
</feature>
<evidence type="ECO:0000313" key="3">
    <source>
        <dbReference type="Proteomes" id="UP000800097"/>
    </source>
</evidence>
<dbReference type="OrthoDB" id="6359816at2759"/>
<accession>A0A6A6JT48</accession>
<dbReference type="AlphaFoldDB" id="A0A6A6JT48"/>
<dbReference type="GeneID" id="54548462"/>
<dbReference type="PANTHER" id="PTHR47843:SF5">
    <property type="entry name" value="BTB_POZ DOMAIN PROTEIN"/>
    <property type="match status" value="1"/>
</dbReference>
<dbReference type="Gene3D" id="3.30.710.10">
    <property type="entry name" value="Potassium Channel Kv1.1, Chain A"/>
    <property type="match status" value="1"/>
</dbReference>
<name>A0A6A6JT48_WESOR</name>
<dbReference type="InterPro" id="IPR000210">
    <property type="entry name" value="BTB/POZ_dom"/>
</dbReference>
<gene>
    <name evidence="2" type="ORF">EI97DRAFT_371456</name>
</gene>
<dbReference type="InterPro" id="IPR011333">
    <property type="entry name" value="SKP1/BTB/POZ_sf"/>
</dbReference>